<evidence type="ECO:0000313" key="1">
    <source>
        <dbReference type="EMBL" id="GGK17655.1"/>
    </source>
</evidence>
<sequence length="139" mass="15140">MMDPIVLAAGTALVSAMATDAWQQARAATVGLWRRTRPERADRIGAELDVPRGQVLAAREADDEDTEQTLTGAWRLHPHDLLRETPGLAAELQRLLDEHLTPALPESGQARTRSVVMKAEAHDNSRVYMAGGDQHITGA</sequence>
<gene>
    <name evidence="1" type="ORF">GCM10011583_56930</name>
</gene>
<comment type="caution">
    <text evidence="1">The sequence shown here is derived from an EMBL/GenBank/DDBJ whole genome shotgun (WGS) entry which is preliminary data.</text>
</comment>
<keyword evidence="2" id="KW-1185">Reference proteome</keyword>
<dbReference type="Proteomes" id="UP000660265">
    <property type="component" value="Unassembled WGS sequence"/>
</dbReference>
<organism evidence="1 2">
    <name type="scientific">Streptomyces camponoticapitis</name>
    <dbReference type="NCBI Taxonomy" id="1616125"/>
    <lineage>
        <taxon>Bacteria</taxon>
        <taxon>Bacillati</taxon>
        <taxon>Actinomycetota</taxon>
        <taxon>Actinomycetes</taxon>
        <taxon>Kitasatosporales</taxon>
        <taxon>Streptomycetaceae</taxon>
        <taxon>Streptomyces</taxon>
    </lineage>
</organism>
<protein>
    <submittedName>
        <fullName evidence="1">Uncharacterized protein</fullName>
    </submittedName>
</protein>
<name>A0ABQ2EMR3_9ACTN</name>
<dbReference type="EMBL" id="BMMV01000022">
    <property type="protein sequence ID" value="GGK17655.1"/>
    <property type="molecule type" value="Genomic_DNA"/>
</dbReference>
<evidence type="ECO:0000313" key="2">
    <source>
        <dbReference type="Proteomes" id="UP000660265"/>
    </source>
</evidence>
<proteinExistence type="predicted"/>
<dbReference type="RefSeq" id="WP_189110429.1">
    <property type="nucleotide sequence ID" value="NZ_BMMV01000022.1"/>
</dbReference>
<accession>A0ABQ2EMR3</accession>
<reference evidence="2" key="1">
    <citation type="journal article" date="2019" name="Int. J. Syst. Evol. Microbiol.">
        <title>The Global Catalogue of Microorganisms (GCM) 10K type strain sequencing project: providing services to taxonomists for standard genome sequencing and annotation.</title>
        <authorList>
            <consortium name="The Broad Institute Genomics Platform"/>
            <consortium name="The Broad Institute Genome Sequencing Center for Infectious Disease"/>
            <person name="Wu L."/>
            <person name="Ma J."/>
        </authorList>
    </citation>
    <scope>NUCLEOTIDE SEQUENCE [LARGE SCALE GENOMIC DNA]</scope>
    <source>
        <strain evidence="2">CGMCC 4.7275</strain>
    </source>
</reference>